<evidence type="ECO:0000256" key="3">
    <source>
        <dbReference type="ARBA" id="ARBA00022475"/>
    </source>
</evidence>
<evidence type="ECO:0000313" key="11">
    <source>
        <dbReference type="Proteomes" id="UP001139354"/>
    </source>
</evidence>
<dbReference type="CDD" id="cd06261">
    <property type="entry name" value="TM_PBP2"/>
    <property type="match status" value="1"/>
</dbReference>
<keyword evidence="2 7" id="KW-0813">Transport</keyword>
<dbReference type="EMBL" id="JAGTTN010000003">
    <property type="protein sequence ID" value="MCC2032733.1"/>
    <property type="molecule type" value="Genomic_DNA"/>
</dbReference>
<dbReference type="RefSeq" id="WP_229384689.1">
    <property type="nucleotide sequence ID" value="NZ_JAGTTN010000003.1"/>
</dbReference>
<reference evidence="10" key="1">
    <citation type="submission" date="2021-04" db="EMBL/GenBank/DDBJ databases">
        <title>Microbacterium tenobrionis sp. nov. and Microbacterium allomyrinae sp. nov., isolated from larvae of Tenobrio molitor and Allomyrina dichotoma, respectively.</title>
        <authorList>
            <person name="Lee S.D."/>
        </authorList>
    </citation>
    <scope>NUCLEOTIDE SEQUENCE</scope>
    <source>
        <strain evidence="10">BWT-G7</strain>
    </source>
</reference>
<feature type="transmembrane region" description="Helical" evidence="7">
    <location>
        <begin position="36"/>
        <end position="63"/>
    </location>
</feature>
<dbReference type="InterPro" id="IPR000515">
    <property type="entry name" value="MetI-like"/>
</dbReference>
<dbReference type="Gene3D" id="1.10.3720.10">
    <property type="entry name" value="MetI-like"/>
    <property type="match status" value="1"/>
</dbReference>
<feature type="transmembrane region" description="Helical" evidence="7">
    <location>
        <begin position="136"/>
        <end position="157"/>
    </location>
</feature>
<dbReference type="SUPFAM" id="SSF161098">
    <property type="entry name" value="MetI-like"/>
    <property type="match status" value="1"/>
</dbReference>
<sequence length="308" mass="33722">MTAIAERGALAPHEDTRRERGRRDTQRRRPAQRPSAIMLAATRWIGIAIVAVYCLAPFFWMIVSSLRTTNDIFETTPLPTTWSIESYVQVFDSSNNFGQALLNSLIVAGITTIFALVFGIFAAYAIARLNFPFKSAILAVVIATSMFPGIAVVVPLLRLFTDIGWINTYQAMIVPSLSFAIPLAVWNLTTFMKQLPHDLEQAAMIDGCTKWQAFTKILLPLAAPGVFTTAILTFIHSWNEFIIALSMANDPAIQTATVAISKFTGASDFQAPFGAQMAAGVVVTIPLMIMVLLFQRRIVDGLTSGATK</sequence>
<evidence type="ECO:0000256" key="1">
    <source>
        <dbReference type="ARBA" id="ARBA00004651"/>
    </source>
</evidence>
<evidence type="ECO:0000256" key="5">
    <source>
        <dbReference type="ARBA" id="ARBA00022989"/>
    </source>
</evidence>
<dbReference type="PANTHER" id="PTHR32243">
    <property type="entry name" value="MALTOSE TRANSPORT SYSTEM PERMEASE-RELATED"/>
    <property type="match status" value="1"/>
</dbReference>
<evidence type="ECO:0000256" key="4">
    <source>
        <dbReference type="ARBA" id="ARBA00022692"/>
    </source>
</evidence>
<name>A0A9X1LVY7_9MICO</name>
<keyword evidence="5 7" id="KW-1133">Transmembrane helix</keyword>
<feature type="domain" description="ABC transmembrane type-1" evidence="9">
    <location>
        <begin position="101"/>
        <end position="294"/>
    </location>
</feature>
<organism evidence="10 11">
    <name type="scientific">Microbacterium allomyrinae</name>
    <dbReference type="NCBI Taxonomy" id="2830666"/>
    <lineage>
        <taxon>Bacteria</taxon>
        <taxon>Bacillati</taxon>
        <taxon>Actinomycetota</taxon>
        <taxon>Actinomycetes</taxon>
        <taxon>Micrococcales</taxon>
        <taxon>Microbacteriaceae</taxon>
        <taxon>Microbacterium</taxon>
    </lineage>
</organism>
<protein>
    <submittedName>
        <fullName evidence="10">Carbohydrate ABC transporter permease</fullName>
    </submittedName>
</protein>
<dbReference type="Pfam" id="PF00528">
    <property type="entry name" value="BPD_transp_1"/>
    <property type="match status" value="1"/>
</dbReference>
<dbReference type="Proteomes" id="UP001139354">
    <property type="component" value="Unassembled WGS sequence"/>
</dbReference>
<feature type="transmembrane region" description="Helical" evidence="7">
    <location>
        <begin position="217"/>
        <end position="238"/>
    </location>
</feature>
<feature type="compositionally biased region" description="Basic and acidic residues" evidence="8">
    <location>
        <begin position="12"/>
        <end position="24"/>
    </location>
</feature>
<dbReference type="GO" id="GO:0055085">
    <property type="term" value="P:transmembrane transport"/>
    <property type="evidence" value="ECO:0007669"/>
    <property type="project" value="InterPro"/>
</dbReference>
<proteinExistence type="inferred from homology"/>
<dbReference type="GO" id="GO:0005886">
    <property type="term" value="C:plasma membrane"/>
    <property type="evidence" value="ECO:0007669"/>
    <property type="project" value="UniProtKB-SubCell"/>
</dbReference>
<evidence type="ECO:0000256" key="8">
    <source>
        <dbReference type="SAM" id="MobiDB-lite"/>
    </source>
</evidence>
<dbReference type="AlphaFoldDB" id="A0A9X1LVY7"/>
<comment type="subcellular location">
    <subcellularLocation>
        <location evidence="1 7">Cell membrane</location>
        <topology evidence="1 7">Multi-pass membrane protein</topology>
    </subcellularLocation>
</comment>
<gene>
    <name evidence="10" type="ORF">KEC57_11130</name>
</gene>
<dbReference type="PROSITE" id="PS50928">
    <property type="entry name" value="ABC_TM1"/>
    <property type="match status" value="1"/>
</dbReference>
<keyword evidence="6 7" id="KW-0472">Membrane</keyword>
<evidence type="ECO:0000313" key="10">
    <source>
        <dbReference type="EMBL" id="MCC2032733.1"/>
    </source>
</evidence>
<dbReference type="InterPro" id="IPR050901">
    <property type="entry name" value="BP-dep_ABC_trans_perm"/>
</dbReference>
<feature type="transmembrane region" description="Helical" evidence="7">
    <location>
        <begin position="273"/>
        <end position="294"/>
    </location>
</feature>
<evidence type="ECO:0000256" key="6">
    <source>
        <dbReference type="ARBA" id="ARBA00023136"/>
    </source>
</evidence>
<dbReference type="PANTHER" id="PTHR32243:SF18">
    <property type="entry name" value="INNER MEMBRANE ABC TRANSPORTER PERMEASE PROTEIN YCJP"/>
    <property type="match status" value="1"/>
</dbReference>
<keyword evidence="3" id="KW-1003">Cell membrane</keyword>
<keyword evidence="11" id="KW-1185">Reference proteome</keyword>
<feature type="region of interest" description="Disordered" evidence="8">
    <location>
        <begin position="1"/>
        <end position="31"/>
    </location>
</feature>
<feature type="transmembrane region" description="Helical" evidence="7">
    <location>
        <begin position="169"/>
        <end position="188"/>
    </location>
</feature>
<feature type="transmembrane region" description="Helical" evidence="7">
    <location>
        <begin position="100"/>
        <end position="124"/>
    </location>
</feature>
<evidence type="ECO:0000259" key="9">
    <source>
        <dbReference type="PROSITE" id="PS50928"/>
    </source>
</evidence>
<accession>A0A9X1LVY7</accession>
<evidence type="ECO:0000256" key="2">
    <source>
        <dbReference type="ARBA" id="ARBA00022448"/>
    </source>
</evidence>
<comment type="similarity">
    <text evidence="7">Belongs to the binding-protein-dependent transport system permease family.</text>
</comment>
<dbReference type="InterPro" id="IPR035906">
    <property type="entry name" value="MetI-like_sf"/>
</dbReference>
<keyword evidence="4 7" id="KW-0812">Transmembrane</keyword>
<evidence type="ECO:0000256" key="7">
    <source>
        <dbReference type="RuleBase" id="RU363032"/>
    </source>
</evidence>
<comment type="caution">
    <text evidence="10">The sequence shown here is derived from an EMBL/GenBank/DDBJ whole genome shotgun (WGS) entry which is preliminary data.</text>
</comment>